<dbReference type="AlphaFoldDB" id="A0A254N259"/>
<evidence type="ECO:0000256" key="12">
    <source>
        <dbReference type="SAM" id="SignalP"/>
    </source>
</evidence>
<dbReference type="InterPro" id="IPR012910">
    <property type="entry name" value="Plug_dom"/>
</dbReference>
<keyword evidence="6 11" id="KW-0798">TonB box</keyword>
<keyword evidence="5 10" id="KW-0812">Transmembrane</keyword>
<evidence type="ECO:0000256" key="9">
    <source>
        <dbReference type="ARBA" id="ARBA00023237"/>
    </source>
</evidence>
<keyword evidence="8 15" id="KW-0675">Receptor</keyword>
<dbReference type="InterPro" id="IPR000531">
    <property type="entry name" value="Beta-barrel_TonB"/>
</dbReference>
<evidence type="ECO:0000256" key="10">
    <source>
        <dbReference type="PROSITE-ProRule" id="PRU01360"/>
    </source>
</evidence>
<keyword evidence="3 10" id="KW-0813">Transport</keyword>
<dbReference type="PROSITE" id="PS52016">
    <property type="entry name" value="TONB_DEPENDENT_REC_3"/>
    <property type="match status" value="1"/>
</dbReference>
<name>A0A254N259_9BURK</name>
<evidence type="ECO:0000256" key="2">
    <source>
        <dbReference type="ARBA" id="ARBA00009810"/>
    </source>
</evidence>
<feature type="domain" description="TonB-dependent receptor-like beta-barrel" evidence="13">
    <location>
        <begin position="428"/>
        <end position="884"/>
    </location>
</feature>
<dbReference type="Pfam" id="PF07715">
    <property type="entry name" value="Plug"/>
    <property type="match status" value="1"/>
</dbReference>
<gene>
    <name evidence="15" type="ORF">CDO81_21370</name>
</gene>
<evidence type="ECO:0000256" key="5">
    <source>
        <dbReference type="ARBA" id="ARBA00022692"/>
    </source>
</evidence>
<keyword evidence="7 10" id="KW-0472">Membrane</keyword>
<feature type="signal peptide" evidence="12">
    <location>
        <begin position="1"/>
        <end position="25"/>
    </location>
</feature>
<evidence type="ECO:0000313" key="16">
    <source>
        <dbReference type="Proteomes" id="UP000197446"/>
    </source>
</evidence>
<dbReference type="CDD" id="cd01347">
    <property type="entry name" value="ligand_gated_channel"/>
    <property type="match status" value="1"/>
</dbReference>
<protein>
    <submittedName>
        <fullName evidence="15">TonB-dependent receptor</fullName>
    </submittedName>
</protein>
<sequence>MTRSFTRHPLAHAALLCAITLTAQAQTQDQKLERVEITGSSIKRIDGEAALPVDVIKRQDIDKLGVTTAAELLQKLTSNVGGLTDGASITDQSGGQRGFNGANLRGLGVSSTLVLLNGRRLANFASPGDDAGVDLNSIPSGAIQRVEVLKDGASAIYGTDAMGGVINFITRKDYQGADISAYALKTSEGGAGKTTVTLGGGFGDLRKDRFNVFATLDLQKLDALDASQRDFIKAYSLPTSLPPQASSNSFPANIDLTSVQLTALNNFVRANPNTALKGSNADGTWNPGGPNSGSRRVNFGKASCTGAPNPNFVDGTSLGGREGCSYDYVAGSQIYPKADKQSLLGRFTAQLDDDNQVFVELMLAKAQTDYAASPATARFRTSSGITLPQSLQNVTGITGAVDFRFRLEDAGQRTSRVESNASRLVIGATGTLAGWDYDTALSQSTNKATDTDLSGWVSLSKLEAGLKAGSYNPFVKPADRSAGQAFMNSIRLDGAARISKGTSTSIDGKLTRAIGALAGGDVMLALGAEFRKEKTEFRATDVLKSNDVNNDRSSSGELLADADHSRNVAGVFAEVSAPITRELEAQFALRHDRYNGVYDAATNTTSPDLSTTNPKVGLSWRPSKQLLARASYGTGFRAPTVSEMFLPVRSGITSSFVRDPVSGEVGQLNIDRYSNPELKPEKSKQASLGVVFEPVRGLLGSLDYWTIRKSDIISQIGEETIFTTPALYNDPKVVARDADGFVDFITVKKENRGKLNTSGFDVSLNWRGEATAWGTFGAGLNGTLVTEYKFSTDPRSPLVDGLGKFKDDKAVQRWRHKLNLDWDYGPASVTVTNTYLSSYRDQNVDGLAAPAYNNRDVKAYSLWDLTASYRITQQLRLRGGILNVADTAPPFTNQSRYFQVTWDPTYGDPRGRSYFVSLSYQLR</sequence>
<evidence type="ECO:0000259" key="13">
    <source>
        <dbReference type="Pfam" id="PF00593"/>
    </source>
</evidence>
<accession>A0A254N259</accession>
<dbReference type="InterPro" id="IPR036942">
    <property type="entry name" value="Beta-barrel_TonB_sf"/>
</dbReference>
<keyword evidence="16" id="KW-1185">Reference proteome</keyword>
<dbReference type="GO" id="GO:0009279">
    <property type="term" value="C:cell outer membrane"/>
    <property type="evidence" value="ECO:0007669"/>
    <property type="project" value="UniProtKB-SubCell"/>
</dbReference>
<dbReference type="PANTHER" id="PTHR47234:SF2">
    <property type="entry name" value="TONB-DEPENDENT RECEPTOR"/>
    <property type="match status" value="1"/>
</dbReference>
<dbReference type="EMBL" id="NISI01000010">
    <property type="protein sequence ID" value="OWR02285.1"/>
    <property type="molecule type" value="Genomic_DNA"/>
</dbReference>
<dbReference type="SUPFAM" id="SSF56935">
    <property type="entry name" value="Porins"/>
    <property type="match status" value="1"/>
</dbReference>
<dbReference type="Gene3D" id="2.40.170.20">
    <property type="entry name" value="TonB-dependent receptor, beta-barrel domain"/>
    <property type="match status" value="1"/>
</dbReference>
<keyword evidence="12" id="KW-0732">Signal</keyword>
<keyword evidence="9 10" id="KW-0998">Cell outer membrane</keyword>
<evidence type="ECO:0000313" key="15">
    <source>
        <dbReference type="EMBL" id="OWR02285.1"/>
    </source>
</evidence>
<dbReference type="InterPro" id="IPR039426">
    <property type="entry name" value="TonB-dep_rcpt-like"/>
</dbReference>
<keyword evidence="4 10" id="KW-1134">Transmembrane beta strand</keyword>
<dbReference type="OrthoDB" id="183532at2"/>
<evidence type="ECO:0000256" key="7">
    <source>
        <dbReference type="ARBA" id="ARBA00023136"/>
    </source>
</evidence>
<dbReference type="Pfam" id="PF00593">
    <property type="entry name" value="TonB_dep_Rec_b-barrel"/>
    <property type="match status" value="1"/>
</dbReference>
<dbReference type="PANTHER" id="PTHR47234">
    <property type="match status" value="1"/>
</dbReference>
<feature type="domain" description="TonB-dependent receptor plug" evidence="14">
    <location>
        <begin position="50"/>
        <end position="165"/>
    </location>
</feature>
<evidence type="ECO:0000256" key="1">
    <source>
        <dbReference type="ARBA" id="ARBA00004571"/>
    </source>
</evidence>
<evidence type="ECO:0000256" key="11">
    <source>
        <dbReference type="RuleBase" id="RU003357"/>
    </source>
</evidence>
<proteinExistence type="inferred from homology"/>
<organism evidence="15 16">
    <name type="scientific">Roseateles puraquae</name>
    <dbReference type="NCBI Taxonomy" id="431059"/>
    <lineage>
        <taxon>Bacteria</taxon>
        <taxon>Pseudomonadati</taxon>
        <taxon>Pseudomonadota</taxon>
        <taxon>Betaproteobacteria</taxon>
        <taxon>Burkholderiales</taxon>
        <taxon>Sphaerotilaceae</taxon>
        <taxon>Roseateles</taxon>
    </lineage>
</organism>
<dbReference type="Gene3D" id="2.170.130.10">
    <property type="entry name" value="TonB-dependent receptor, plug domain"/>
    <property type="match status" value="1"/>
</dbReference>
<dbReference type="RefSeq" id="WP_088485260.1">
    <property type="nucleotide sequence ID" value="NZ_NISI01000010.1"/>
</dbReference>
<evidence type="ECO:0000256" key="4">
    <source>
        <dbReference type="ARBA" id="ARBA00022452"/>
    </source>
</evidence>
<comment type="similarity">
    <text evidence="2 10 11">Belongs to the TonB-dependent receptor family.</text>
</comment>
<dbReference type="InterPro" id="IPR037066">
    <property type="entry name" value="Plug_dom_sf"/>
</dbReference>
<evidence type="ECO:0000256" key="6">
    <source>
        <dbReference type="ARBA" id="ARBA00023077"/>
    </source>
</evidence>
<reference evidence="15 16" key="1">
    <citation type="journal article" date="2007" name="Int. J. Syst. Evol. Microbiol.">
        <title>Description of Pelomonas aquatica sp. nov. and Pelomonas puraquae sp. nov., isolated from industrial and haemodialysis water.</title>
        <authorList>
            <person name="Gomila M."/>
            <person name="Bowien B."/>
            <person name="Falsen E."/>
            <person name="Moore E.R."/>
            <person name="Lalucat J."/>
        </authorList>
    </citation>
    <scope>NUCLEOTIDE SEQUENCE [LARGE SCALE GENOMIC DNA]</scope>
    <source>
        <strain evidence="15 16">CCUG 52769</strain>
    </source>
</reference>
<feature type="chain" id="PRO_5013372836" evidence="12">
    <location>
        <begin position="26"/>
        <end position="923"/>
    </location>
</feature>
<comment type="subcellular location">
    <subcellularLocation>
        <location evidence="1 10">Cell outer membrane</location>
        <topology evidence="1 10">Multi-pass membrane protein</topology>
    </subcellularLocation>
</comment>
<evidence type="ECO:0000256" key="8">
    <source>
        <dbReference type="ARBA" id="ARBA00023170"/>
    </source>
</evidence>
<evidence type="ECO:0000256" key="3">
    <source>
        <dbReference type="ARBA" id="ARBA00022448"/>
    </source>
</evidence>
<dbReference type="Proteomes" id="UP000197446">
    <property type="component" value="Unassembled WGS sequence"/>
</dbReference>
<comment type="caution">
    <text evidence="15">The sequence shown here is derived from an EMBL/GenBank/DDBJ whole genome shotgun (WGS) entry which is preliminary data.</text>
</comment>
<evidence type="ECO:0000259" key="14">
    <source>
        <dbReference type="Pfam" id="PF07715"/>
    </source>
</evidence>